<keyword evidence="6 8" id="KW-1133">Transmembrane helix</keyword>
<dbReference type="Pfam" id="PF07690">
    <property type="entry name" value="MFS_1"/>
    <property type="match status" value="1"/>
</dbReference>
<keyword evidence="5 8" id="KW-0812">Transmembrane</keyword>
<proteinExistence type="inferred from homology"/>
<dbReference type="Gene3D" id="1.20.1250.20">
    <property type="entry name" value="MFS general substrate transporter like domains"/>
    <property type="match status" value="2"/>
</dbReference>
<evidence type="ECO:0000256" key="8">
    <source>
        <dbReference type="SAM" id="Phobius"/>
    </source>
</evidence>
<feature type="transmembrane region" description="Helical" evidence="8">
    <location>
        <begin position="47"/>
        <end position="67"/>
    </location>
</feature>
<dbReference type="GO" id="GO:0005354">
    <property type="term" value="F:galactose transmembrane transporter activity"/>
    <property type="evidence" value="ECO:0007669"/>
    <property type="project" value="InterPro"/>
</dbReference>
<comment type="subcellular location">
    <subcellularLocation>
        <location evidence="2">Cell inner membrane</location>
        <topology evidence="2">Multi-pass membrane protein</topology>
    </subcellularLocation>
</comment>
<evidence type="ECO:0000256" key="1">
    <source>
        <dbReference type="ARBA" id="ARBA00003321"/>
    </source>
</evidence>
<feature type="transmembrane region" description="Helical" evidence="8">
    <location>
        <begin position="189"/>
        <end position="208"/>
    </location>
</feature>
<dbReference type="NCBIfam" id="TIGR01272">
    <property type="entry name" value="gluP"/>
    <property type="match status" value="1"/>
</dbReference>
<dbReference type="EMBL" id="QWDE01000001">
    <property type="protein sequence ID" value="RFZ84304.1"/>
    <property type="molecule type" value="Genomic_DNA"/>
</dbReference>
<dbReference type="PROSITE" id="PS50850">
    <property type="entry name" value="MFS"/>
    <property type="match status" value="1"/>
</dbReference>
<dbReference type="InterPro" id="IPR005964">
    <property type="entry name" value="Glc/Gal_transptr_bac"/>
</dbReference>
<dbReference type="GO" id="GO:0005886">
    <property type="term" value="C:plasma membrane"/>
    <property type="evidence" value="ECO:0007669"/>
    <property type="project" value="UniProtKB-SubCell"/>
</dbReference>
<keyword evidence="7 8" id="KW-0472">Membrane</keyword>
<feature type="transmembrane region" description="Helical" evidence="8">
    <location>
        <begin position="334"/>
        <end position="354"/>
    </location>
</feature>
<feature type="transmembrane region" description="Helical" evidence="8">
    <location>
        <begin position="310"/>
        <end position="328"/>
    </location>
</feature>
<evidence type="ECO:0000256" key="3">
    <source>
        <dbReference type="ARBA" id="ARBA00009120"/>
    </source>
</evidence>
<comment type="function">
    <text evidence="1">Intake of glucose and galactose.</text>
</comment>
<protein>
    <submittedName>
        <fullName evidence="10">L-fucose:H+ symporter permease</fullName>
    </submittedName>
</protein>
<gene>
    <name evidence="10" type="primary">fucP</name>
    <name evidence="10" type="ORF">DYU05_01365</name>
</gene>
<feature type="transmembrane region" description="Helical" evidence="8">
    <location>
        <begin position="279"/>
        <end position="298"/>
    </location>
</feature>
<evidence type="ECO:0000256" key="4">
    <source>
        <dbReference type="ARBA" id="ARBA00022475"/>
    </source>
</evidence>
<evidence type="ECO:0000313" key="11">
    <source>
        <dbReference type="Proteomes" id="UP000260823"/>
    </source>
</evidence>
<name>A0A3E2NTH6_9SPHI</name>
<evidence type="ECO:0000256" key="2">
    <source>
        <dbReference type="ARBA" id="ARBA00004429"/>
    </source>
</evidence>
<accession>A0A3E2NTH6</accession>
<feature type="transmembrane region" description="Helical" evidence="8">
    <location>
        <begin position="74"/>
        <end position="93"/>
    </location>
</feature>
<dbReference type="AlphaFoldDB" id="A0A3E2NTH6"/>
<sequence>MSKNNNLAAVALITSLFFLWGFALNLNPILIPHLKKACQLTDFQSSLIDSASYIAYFLMPIPAALFMKKYSYKGGIVLGLLLFSVGALLFYPAAAVREYSFFLGALFVVFSGMAFLETAANPLITLIGDPASATQRINFAQSFNGLAATVSPLLGGLFILSGKTLTAAEEKAMSSQELGAYLDKEASSVQIPFIVISIVVFIVAVLVWRTAFPAVTDENADELGDERRPLGSRIAELLKNKQLMTGVLAEFFYVGGQACVSSFFIRFSEKVALIPEKDASTIYLPLAFLGFMIGRFVGTFLMRFFNPVKLLLTYAVINVILILLAVNLHGREAVYTLMAVWFFMSIMFPTIFSLSIRNLGNKTKLGSSLVIMGIVGGAILPPIMGRVSDMFNIQVAYLVPGISFAAILLFALNNLKVKKVNVVAGH</sequence>
<keyword evidence="4" id="KW-1003">Cell membrane</keyword>
<dbReference type="Proteomes" id="UP000260823">
    <property type="component" value="Unassembled WGS sequence"/>
</dbReference>
<dbReference type="GO" id="GO:1904659">
    <property type="term" value="P:D-glucose transmembrane transport"/>
    <property type="evidence" value="ECO:0007669"/>
    <property type="project" value="InterPro"/>
</dbReference>
<dbReference type="SUPFAM" id="SSF103473">
    <property type="entry name" value="MFS general substrate transporter"/>
    <property type="match status" value="1"/>
</dbReference>
<dbReference type="InterPro" id="IPR011701">
    <property type="entry name" value="MFS"/>
</dbReference>
<feature type="transmembrane region" description="Helical" evidence="8">
    <location>
        <begin position="390"/>
        <end position="412"/>
    </location>
</feature>
<comment type="similarity">
    <text evidence="3">Belongs to the major facilitator superfamily. FHS transporter (TC 2.A.1.7) family.</text>
</comment>
<comment type="caution">
    <text evidence="10">The sequence shown here is derived from an EMBL/GenBank/DDBJ whole genome shotgun (WGS) entry which is preliminary data.</text>
</comment>
<dbReference type="CDD" id="cd17394">
    <property type="entry name" value="MFS_FucP_like"/>
    <property type="match status" value="1"/>
</dbReference>
<organism evidence="10 11">
    <name type="scientific">Mucilaginibacter terrenus</name>
    <dbReference type="NCBI Taxonomy" id="2482727"/>
    <lineage>
        <taxon>Bacteria</taxon>
        <taxon>Pseudomonadati</taxon>
        <taxon>Bacteroidota</taxon>
        <taxon>Sphingobacteriia</taxon>
        <taxon>Sphingobacteriales</taxon>
        <taxon>Sphingobacteriaceae</taxon>
        <taxon>Mucilaginibacter</taxon>
    </lineage>
</organism>
<feature type="transmembrane region" description="Helical" evidence="8">
    <location>
        <begin position="99"/>
        <end position="116"/>
    </location>
</feature>
<keyword evidence="11" id="KW-1185">Reference proteome</keyword>
<dbReference type="GO" id="GO:0015535">
    <property type="term" value="F:fucose:proton symporter activity"/>
    <property type="evidence" value="ECO:0007669"/>
    <property type="project" value="InterPro"/>
</dbReference>
<evidence type="ECO:0000256" key="5">
    <source>
        <dbReference type="ARBA" id="ARBA00022692"/>
    </source>
</evidence>
<evidence type="ECO:0000259" key="9">
    <source>
        <dbReference type="PROSITE" id="PS50850"/>
    </source>
</evidence>
<dbReference type="GO" id="GO:0055056">
    <property type="term" value="F:D-glucose transmembrane transporter activity"/>
    <property type="evidence" value="ECO:0007669"/>
    <property type="project" value="InterPro"/>
</dbReference>
<feature type="transmembrane region" description="Helical" evidence="8">
    <location>
        <begin position="243"/>
        <end position="267"/>
    </location>
</feature>
<dbReference type="OrthoDB" id="9786665at2"/>
<dbReference type="RefSeq" id="WP_117381194.1">
    <property type="nucleotide sequence ID" value="NZ_QWDE01000001.1"/>
</dbReference>
<dbReference type="InterPro" id="IPR036259">
    <property type="entry name" value="MFS_trans_sf"/>
</dbReference>
<dbReference type="NCBIfam" id="TIGR00885">
    <property type="entry name" value="fucP"/>
    <property type="match status" value="1"/>
</dbReference>
<reference evidence="10 11" key="1">
    <citation type="submission" date="2018-08" db="EMBL/GenBank/DDBJ databases">
        <title>Mucilaginibacter terrae sp. nov., isolated from manganese diggings.</title>
        <authorList>
            <person name="Huang Y."/>
            <person name="Zhou Z."/>
        </authorList>
    </citation>
    <scope>NUCLEOTIDE SEQUENCE [LARGE SCALE GENOMIC DNA]</scope>
    <source>
        <strain evidence="10 11">ZH6</strain>
    </source>
</reference>
<dbReference type="InterPro" id="IPR005275">
    <property type="entry name" value="Lfuc_symporter_FucP"/>
</dbReference>
<dbReference type="PANTHER" id="PTHR43702:SF11">
    <property type="entry name" value="L-FUCOSE-PROTON SYMPORTER"/>
    <property type="match status" value="1"/>
</dbReference>
<evidence type="ECO:0000313" key="10">
    <source>
        <dbReference type="EMBL" id="RFZ84304.1"/>
    </source>
</evidence>
<evidence type="ECO:0000256" key="6">
    <source>
        <dbReference type="ARBA" id="ARBA00022989"/>
    </source>
</evidence>
<dbReference type="PANTHER" id="PTHR43702">
    <property type="entry name" value="L-FUCOSE-PROTON SYMPORTER"/>
    <property type="match status" value="1"/>
</dbReference>
<feature type="domain" description="Major facilitator superfamily (MFS) profile" evidence="9">
    <location>
        <begin position="9"/>
        <end position="419"/>
    </location>
</feature>
<dbReference type="InterPro" id="IPR050375">
    <property type="entry name" value="MFS_TsgA-like"/>
</dbReference>
<feature type="transmembrane region" description="Helical" evidence="8">
    <location>
        <begin position="366"/>
        <end position="384"/>
    </location>
</feature>
<dbReference type="InterPro" id="IPR020846">
    <property type="entry name" value="MFS_dom"/>
</dbReference>
<evidence type="ECO:0000256" key="7">
    <source>
        <dbReference type="ARBA" id="ARBA00023136"/>
    </source>
</evidence>
<feature type="transmembrane region" description="Helical" evidence="8">
    <location>
        <begin position="137"/>
        <end position="160"/>
    </location>
</feature>